<dbReference type="RefSeq" id="WP_012836030.1">
    <property type="nucleotide sequence ID" value="NC_013441.1"/>
</dbReference>
<dbReference type="KEGG" id="gbr:Gbro_4401"/>
<evidence type="ECO:0000313" key="4">
    <source>
        <dbReference type="Proteomes" id="UP000001219"/>
    </source>
</evidence>
<dbReference type="AlphaFoldDB" id="D0L655"/>
<name>D0L655_GORB4</name>
<feature type="chain" id="PRO_5003009978" evidence="2">
    <location>
        <begin position="19"/>
        <end position="210"/>
    </location>
</feature>
<keyword evidence="4" id="KW-1185">Reference proteome</keyword>
<evidence type="ECO:0000256" key="2">
    <source>
        <dbReference type="SAM" id="SignalP"/>
    </source>
</evidence>
<proteinExistence type="predicted"/>
<accession>D0L655</accession>
<feature type="signal peptide" evidence="2">
    <location>
        <begin position="1"/>
        <end position="18"/>
    </location>
</feature>
<sequence>MRKLTTGIIVGTALTAGAAGTVAFIGTSSTDAAPPLPRHYCGQFDGVGPAPDCSYVVNGNQVVIGLRNNGIRPSPVRCDLIPSGQRTPIDSTTLGPGGRGSVAAGMTPGVPRVLLLNCRSITVGAPEVARHTSLTISAPRSTVTKKPTTRQPTRTTRQRTPDTSTRPSRTLRPRTTPPQTTAPQTTGPQTQTTTPHATTTTTTTTTMSGG</sequence>
<gene>
    <name evidence="3" type="ordered locus">Gbro_4401</name>
</gene>
<dbReference type="Proteomes" id="UP000001219">
    <property type="component" value="Chromosome"/>
</dbReference>
<organism evidence="3 4">
    <name type="scientific">Gordonia bronchialis (strain ATCC 25592 / DSM 43247 / BCRC 13721 / JCM 3198 / KCTC 3076 / NBRC 16047 / NCTC 10667)</name>
    <name type="common">Rhodococcus bronchialis</name>
    <dbReference type="NCBI Taxonomy" id="526226"/>
    <lineage>
        <taxon>Bacteria</taxon>
        <taxon>Bacillati</taxon>
        <taxon>Actinomycetota</taxon>
        <taxon>Actinomycetes</taxon>
        <taxon>Mycobacteriales</taxon>
        <taxon>Gordoniaceae</taxon>
        <taxon>Gordonia</taxon>
    </lineage>
</organism>
<dbReference type="eggNOG" id="ENOG5030DQ8">
    <property type="taxonomic scope" value="Bacteria"/>
</dbReference>
<evidence type="ECO:0000313" key="3">
    <source>
        <dbReference type="EMBL" id="ACY23541.1"/>
    </source>
</evidence>
<reference evidence="4" key="1">
    <citation type="submission" date="2009-10" db="EMBL/GenBank/DDBJ databases">
        <title>The complete chromosome of Gordonia bronchialis DSM 43247.</title>
        <authorList>
            <consortium name="US DOE Joint Genome Institute (JGI-PGF)"/>
            <person name="Lucas S."/>
            <person name="Copeland A."/>
            <person name="Lapidus A."/>
            <person name="Glavina del Rio T."/>
            <person name="Dalin E."/>
            <person name="Tice H."/>
            <person name="Bruce D."/>
            <person name="Goodwin L."/>
            <person name="Pitluck S."/>
            <person name="Kyrpides N."/>
            <person name="Mavromatis K."/>
            <person name="Ivanova N."/>
            <person name="Ovchinnikova G."/>
            <person name="Saunders E."/>
            <person name="Brettin T."/>
            <person name="Detter J.C."/>
            <person name="Han C."/>
            <person name="Larimer F."/>
            <person name="Land M."/>
            <person name="Hauser L."/>
            <person name="Markowitz V."/>
            <person name="Cheng J.-F."/>
            <person name="Hugenholtz P."/>
            <person name="Woyke T."/>
            <person name="Wu D."/>
            <person name="Jando M."/>
            <person name="Schneider S."/>
            <person name="Goeker M."/>
            <person name="Klenk H.-P."/>
            <person name="Eisen J.A."/>
        </authorList>
    </citation>
    <scope>NUCLEOTIDE SEQUENCE [LARGE SCALE GENOMIC DNA]</scope>
    <source>
        <strain evidence="4">ATCC 25592 / DSM 43247 / BCRC 13721 / JCM 3198 / KCTC 3076 / NBRC 16047 / NCTC 10667</strain>
    </source>
</reference>
<reference evidence="3 4" key="2">
    <citation type="journal article" date="2010" name="Stand. Genomic Sci.">
        <title>Complete genome sequence of Gordonia bronchialis type strain (3410).</title>
        <authorList>
            <person name="Ivanova N."/>
            <person name="Sikorski J."/>
            <person name="Jando M."/>
            <person name="Lapidus A."/>
            <person name="Nolan M."/>
            <person name="Lucas S."/>
            <person name="Del Rio T.G."/>
            <person name="Tice H."/>
            <person name="Copeland A."/>
            <person name="Cheng J.F."/>
            <person name="Chen F."/>
            <person name="Bruce D."/>
            <person name="Goodwin L."/>
            <person name="Pitluck S."/>
            <person name="Mavromatis K."/>
            <person name="Ovchinnikova G."/>
            <person name="Pati A."/>
            <person name="Chen A."/>
            <person name="Palaniappan K."/>
            <person name="Land M."/>
            <person name="Hauser L."/>
            <person name="Chang Y.J."/>
            <person name="Jeffries C.D."/>
            <person name="Chain P."/>
            <person name="Saunders E."/>
            <person name="Han C."/>
            <person name="Detter J.C."/>
            <person name="Brettin T."/>
            <person name="Rohde M."/>
            <person name="Goker M."/>
            <person name="Bristow J."/>
            <person name="Eisen J.A."/>
            <person name="Markowitz V."/>
            <person name="Hugenholtz P."/>
            <person name="Klenk H.P."/>
            <person name="Kyrpides N.C."/>
        </authorList>
    </citation>
    <scope>NUCLEOTIDE SEQUENCE [LARGE SCALE GENOMIC DNA]</scope>
    <source>
        <strain evidence="4">ATCC 25592 / DSM 43247 / BCRC 13721 / JCM 3198 / KCTC 3076 / NBRC 16047 / NCTC 10667</strain>
    </source>
</reference>
<dbReference type="STRING" id="526226.Gbro_4401"/>
<dbReference type="HOGENOM" id="CLU_1308661_0_0_11"/>
<feature type="compositionally biased region" description="Low complexity" evidence="1">
    <location>
        <begin position="161"/>
        <end position="210"/>
    </location>
</feature>
<dbReference type="EMBL" id="CP001802">
    <property type="protein sequence ID" value="ACY23541.1"/>
    <property type="molecule type" value="Genomic_DNA"/>
</dbReference>
<feature type="compositionally biased region" description="Polar residues" evidence="1">
    <location>
        <begin position="132"/>
        <end position="146"/>
    </location>
</feature>
<feature type="compositionally biased region" description="Polar residues" evidence="1">
    <location>
        <begin position="84"/>
        <end position="94"/>
    </location>
</feature>
<feature type="region of interest" description="Disordered" evidence="1">
    <location>
        <begin position="82"/>
        <end position="103"/>
    </location>
</feature>
<keyword evidence="2" id="KW-0732">Signal</keyword>
<feature type="region of interest" description="Disordered" evidence="1">
    <location>
        <begin position="132"/>
        <end position="210"/>
    </location>
</feature>
<dbReference type="OrthoDB" id="4377138at2"/>
<evidence type="ECO:0000256" key="1">
    <source>
        <dbReference type="SAM" id="MobiDB-lite"/>
    </source>
</evidence>
<protein>
    <submittedName>
        <fullName evidence="3">Uncharacterized protein</fullName>
    </submittedName>
</protein>